<evidence type="ECO:0000313" key="2">
    <source>
        <dbReference type="EMBL" id="KKN49118.1"/>
    </source>
</evidence>
<keyword evidence="1" id="KW-0812">Transmembrane</keyword>
<evidence type="ECO:0000256" key="1">
    <source>
        <dbReference type="SAM" id="Phobius"/>
    </source>
</evidence>
<comment type="caution">
    <text evidence="2">The sequence shown here is derived from an EMBL/GenBank/DDBJ whole genome shotgun (WGS) entry which is preliminary data.</text>
</comment>
<sequence>MSDIPANTSTPKLIYILFLANIVIPILGIVGIVMAYINKNDAPQWLQTHY</sequence>
<dbReference type="EMBL" id="LAZR01001184">
    <property type="protein sequence ID" value="KKN49118.1"/>
    <property type="molecule type" value="Genomic_DNA"/>
</dbReference>
<dbReference type="AlphaFoldDB" id="A0A0F9U632"/>
<proteinExistence type="predicted"/>
<accession>A0A0F9U632</accession>
<keyword evidence="1" id="KW-1133">Transmembrane helix</keyword>
<reference evidence="2" key="1">
    <citation type="journal article" date="2015" name="Nature">
        <title>Complex archaea that bridge the gap between prokaryotes and eukaryotes.</title>
        <authorList>
            <person name="Spang A."/>
            <person name="Saw J.H."/>
            <person name="Jorgensen S.L."/>
            <person name="Zaremba-Niedzwiedzka K."/>
            <person name="Martijn J."/>
            <person name="Lind A.E."/>
            <person name="van Eijk R."/>
            <person name="Schleper C."/>
            <person name="Guy L."/>
            <person name="Ettema T.J."/>
        </authorList>
    </citation>
    <scope>NUCLEOTIDE SEQUENCE</scope>
</reference>
<gene>
    <name evidence="2" type="ORF">LCGC14_0646220</name>
</gene>
<name>A0A0F9U632_9ZZZZ</name>
<organism evidence="2">
    <name type="scientific">marine sediment metagenome</name>
    <dbReference type="NCBI Taxonomy" id="412755"/>
    <lineage>
        <taxon>unclassified sequences</taxon>
        <taxon>metagenomes</taxon>
        <taxon>ecological metagenomes</taxon>
    </lineage>
</organism>
<feature type="non-terminal residue" evidence="2">
    <location>
        <position position="50"/>
    </location>
</feature>
<feature type="transmembrane region" description="Helical" evidence="1">
    <location>
        <begin position="13"/>
        <end position="37"/>
    </location>
</feature>
<keyword evidence="1" id="KW-0472">Membrane</keyword>
<protein>
    <submittedName>
        <fullName evidence="2">Uncharacterized protein</fullName>
    </submittedName>
</protein>